<evidence type="ECO:0000313" key="2">
    <source>
        <dbReference type="Proteomes" id="UP001497535"/>
    </source>
</evidence>
<dbReference type="EMBL" id="CAVMJV010000081">
    <property type="protein sequence ID" value="CAK5090201.1"/>
    <property type="molecule type" value="Genomic_DNA"/>
</dbReference>
<reference evidence="1" key="1">
    <citation type="submission" date="2023-11" db="EMBL/GenBank/DDBJ databases">
        <authorList>
            <person name="Poullet M."/>
        </authorList>
    </citation>
    <scope>NUCLEOTIDE SEQUENCE</scope>
    <source>
        <strain evidence="1">E1834</strain>
    </source>
</reference>
<protein>
    <submittedName>
        <fullName evidence="1">Uncharacterized protein</fullName>
    </submittedName>
</protein>
<dbReference type="Proteomes" id="UP001497535">
    <property type="component" value="Unassembled WGS sequence"/>
</dbReference>
<evidence type="ECO:0000313" key="1">
    <source>
        <dbReference type="EMBL" id="CAK5090201.1"/>
    </source>
</evidence>
<sequence>MAIIVVVCALDLVSSFDGPVCCIVVSVVSVDVPTALMTNLTVLWEHVCCIRSIIVWRKTFKF</sequence>
<keyword evidence="2" id="KW-1185">Reference proteome</keyword>
<proteinExistence type="predicted"/>
<gene>
    <name evidence="1" type="ORF">MENTE1834_LOCUS37973</name>
</gene>
<organism evidence="1 2">
    <name type="scientific">Meloidogyne enterolobii</name>
    <name type="common">Root-knot nematode worm</name>
    <name type="synonym">Meloidogyne mayaguensis</name>
    <dbReference type="NCBI Taxonomy" id="390850"/>
    <lineage>
        <taxon>Eukaryota</taxon>
        <taxon>Metazoa</taxon>
        <taxon>Ecdysozoa</taxon>
        <taxon>Nematoda</taxon>
        <taxon>Chromadorea</taxon>
        <taxon>Rhabditida</taxon>
        <taxon>Tylenchina</taxon>
        <taxon>Tylenchomorpha</taxon>
        <taxon>Tylenchoidea</taxon>
        <taxon>Meloidogynidae</taxon>
        <taxon>Meloidogyninae</taxon>
        <taxon>Meloidogyne</taxon>
    </lineage>
</organism>
<comment type="caution">
    <text evidence="1">The sequence shown here is derived from an EMBL/GenBank/DDBJ whole genome shotgun (WGS) entry which is preliminary data.</text>
</comment>
<name>A0ACB1AF86_MELEN</name>
<accession>A0ACB1AF86</accession>